<feature type="transmembrane region" description="Helical" evidence="2">
    <location>
        <begin position="33"/>
        <end position="56"/>
    </location>
</feature>
<sequence>MKWAENILVRLIDYGFRFWFGWVTLSCKSTKEWFFWSVNTITSTFLNYLFSPFVFISKLVRMGSQYSKNDDASTGSYSCLGNNEMVVNEQKNRSFDLDFNGNFKPRSHIHFGTRKKIKDSDVIAISWDLAERKIDGSQLKGLEKGSKVFWVKANIAEGGFIKWVGRIKGILFAGLQMNNKVSVTLEGYSGKSLFTCKTRRGRALVLLSQVVPEKEFLYREETKSRNVAAVDFQAPTDICSQDLPTPKSTTSIDRKSTSSSGADNAYSQYKQLKPQSWDVGDRIYFPAKKCYANILAQGWNSNNQEFIIEYDERIGDPNLMPTRNVWFKEGHGRVLSMRKLVANAFIVEPSLNPSLCSSDARHRYSSPPECNNNQPTEPFSSAVTTVFINPQTLPPSRKRHSEINFVSENVMKRRAYSSLEYPPEIPNENLNEASSTSLYSLPRNFSVAEETERDPHYKFWGEYSSQDLMQAKPETPLVHNNCGSQGRRSNYQGDFTENQPNNFLKNTSLKKQSCYWGESHIACASAQRGILKPWDNIEQEPKKLPQKSFKCSAAKQPQNSPKETFNNSSYISEKKNLDRRNSNQVKNSDRNMEMVVNRRMPGGFHYIFLLYCTSFSTMHFADELVTLLLFV</sequence>
<dbReference type="AlphaFoldDB" id="A0A8J2LD80"/>
<name>A0A8J2LD80_9HEXA</name>
<keyword evidence="4" id="KW-1185">Reference proteome</keyword>
<keyword evidence="2" id="KW-1133">Transmembrane helix</keyword>
<accession>A0A8J2LD80</accession>
<feature type="compositionally biased region" description="Basic and acidic residues" evidence="1">
    <location>
        <begin position="572"/>
        <end position="588"/>
    </location>
</feature>
<reference evidence="3" key="1">
    <citation type="submission" date="2021-06" db="EMBL/GenBank/DDBJ databases">
        <authorList>
            <person name="Hodson N. C."/>
            <person name="Mongue J. A."/>
            <person name="Jaron S. K."/>
        </authorList>
    </citation>
    <scope>NUCLEOTIDE SEQUENCE</scope>
</reference>
<proteinExistence type="predicted"/>
<feature type="compositionally biased region" description="Polar residues" evidence="1">
    <location>
        <begin position="555"/>
        <end position="571"/>
    </location>
</feature>
<comment type="caution">
    <text evidence="3">The sequence shown here is derived from an EMBL/GenBank/DDBJ whole genome shotgun (WGS) entry which is preliminary data.</text>
</comment>
<feature type="region of interest" description="Disordered" evidence="1">
    <location>
        <begin position="545"/>
        <end position="588"/>
    </location>
</feature>
<dbReference type="Proteomes" id="UP000708208">
    <property type="component" value="Unassembled WGS sequence"/>
</dbReference>
<feature type="region of interest" description="Disordered" evidence="1">
    <location>
        <begin position="239"/>
        <end position="264"/>
    </location>
</feature>
<dbReference type="EMBL" id="CAJVCH010486901">
    <property type="protein sequence ID" value="CAG7820684.1"/>
    <property type="molecule type" value="Genomic_DNA"/>
</dbReference>
<evidence type="ECO:0000313" key="3">
    <source>
        <dbReference type="EMBL" id="CAG7820684.1"/>
    </source>
</evidence>
<protein>
    <submittedName>
        <fullName evidence="3">Uncharacterized protein</fullName>
    </submittedName>
</protein>
<keyword evidence="2" id="KW-0472">Membrane</keyword>
<gene>
    <name evidence="3" type="ORF">AFUS01_LOCUS31063</name>
</gene>
<keyword evidence="2" id="KW-0812">Transmembrane</keyword>
<organism evidence="3 4">
    <name type="scientific">Allacma fusca</name>
    <dbReference type="NCBI Taxonomy" id="39272"/>
    <lineage>
        <taxon>Eukaryota</taxon>
        <taxon>Metazoa</taxon>
        <taxon>Ecdysozoa</taxon>
        <taxon>Arthropoda</taxon>
        <taxon>Hexapoda</taxon>
        <taxon>Collembola</taxon>
        <taxon>Symphypleona</taxon>
        <taxon>Sminthuridae</taxon>
        <taxon>Allacma</taxon>
    </lineage>
</organism>
<evidence type="ECO:0000313" key="4">
    <source>
        <dbReference type="Proteomes" id="UP000708208"/>
    </source>
</evidence>
<evidence type="ECO:0000256" key="2">
    <source>
        <dbReference type="SAM" id="Phobius"/>
    </source>
</evidence>
<evidence type="ECO:0000256" key="1">
    <source>
        <dbReference type="SAM" id="MobiDB-lite"/>
    </source>
</evidence>